<feature type="domain" description="HTH tetR-type" evidence="5">
    <location>
        <begin position="11"/>
        <end position="71"/>
    </location>
</feature>
<dbReference type="SUPFAM" id="SSF48498">
    <property type="entry name" value="Tetracyclin repressor-like, C-terminal domain"/>
    <property type="match status" value="1"/>
</dbReference>
<keyword evidence="1" id="KW-0805">Transcription regulation</keyword>
<evidence type="ECO:0000256" key="1">
    <source>
        <dbReference type="ARBA" id="ARBA00023015"/>
    </source>
</evidence>
<name>A0ABT0P227_9ACTN</name>
<dbReference type="InterPro" id="IPR009057">
    <property type="entry name" value="Homeodomain-like_sf"/>
</dbReference>
<keyword evidence="3" id="KW-0804">Transcription</keyword>
<dbReference type="InterPro" id="IPR050109">
    <property type="entry name" value="HTH-type_TetR-like_transc_reg"/>
</dbReference>
<keyword evidence="2 4" id="KW-0238">DNA-binding</keyword>
<dbReference type="EMBL" id="JAMCCK010000050">
    <property type="protein sequence ID" value="MCL3997782.1"/>
    <property type="molecule type" value="Genomic_DNA"/>
</dbReference>
<evidence type="ECO:0000259" key="5">
    <source>
        <dbReference type="PROSITE" id="PS50977"/>
    </source>
</evidence>
<dbReference type="InterPro" id="IPR036271">
    <property type="entry name" value="Tet_transcr_reg_TetR-rel_C_sf"/>
</dbReference>
<evidence type="ECO:0000256" key="2">
    <source>
        <dbReference type="ARBA" id="ARBA00023125"/>
    </source>
</evidence>
<dbReference type="SUPFAM" id="SSF46689">
    <property type="entry name" value="Homeodomain-like"/>
    <property type="match status" value="1"/>
</dbReference>
<dbReference type="PANTHER" id="PTHR30055">
    <property type="entry name" value="HTH-TYPE TRANSCRIPTIONAL REGULATOR RUTR"/>
    <property type="match status" value="1"/>
</dbReference>
<gene>
    <name evidence="6" type="ORF">M4438_30515</name>
</gene>
<dbReference type="InterPro" id="IPR001647">
    <property type="entry name" value="HTH_TetR"/>
</dbReference>
<dbReference type="PROSITE" id="PS50977">
    <property type="entry name" value="HTH_TETR_2"/>
    <property type="match status" value="1"/>
</dbReference>
<proteinExistence type="predicted"/>
<dbReference type="PRINTS" id="PR00455">
    <property type="entry name" value="HTHTETR"/>
</dbReference>
<dbReference type="Pfam" id="PF21597">
    <property type="entry name" value="TetR_C_43"/>
    <property type="match status" value="1"/>
</dbReference>
<feature type="DNA-binding region" description="H-T-H motif" evidence="4">
    <location>
        <begin position="34"/>
        <end position="53"/>
    </location>
</feature>
<dbReference type="InterPro" id="IPR049445">
    <property type="entry name" value="TetR_SbtR-like_C"/>
</dbReference>
<dbReference type="Proteomes" id="UP001202052">
    <property type="component" value="Unassembled WGS sequence"/>
</dbReference>
<accession>A0ABT0P227</accession>
<sequence>MTAQPRRSDARRNRARLVEAATALFDEVGTDAASMNDIARRAGVGPGTLWRHFPDKDALTAEVVGRSLDGLAALAAELPGSPDDPDFLRQWVSALVRHITRYRGLAVRYAEAARSADGPLGARCRAVEEAAAGLLERARERGQVRADLTAPELIRLATAVAWASETAAPSDTTARLLDLVFEGVRPH</sequence>
<dbReference type="Gene3D" id="1.10.357.10">
    <property type="entry name" value="Tetracycline Repressor, domain 2"/>
    <property type="match status" value="1"/>
</dbReference>
<keyword evidence="7" id="KW-1185">Reference proteome</keyword>
<evidence type="ECO:0000313" key="6">
    <source>
        <dbReference type="EMBL" id="MCL3997782.1"/>
    </source>
</evidence>
<evidence type="ECO:0000256" key="4">
    <source>
        <dbReference type="PROSITE-ProRule" id="PRU00335"/>
    </source>
</evidence>
<evidence type="ECO:0000256" key="3">
    <source>
        <dbReference type="ARBA" id="ARBA00023163"/>
    </source>
</evidence>
<protein>
    <submittedName>
        <fullName evidence="6">TetR/AcrR family transcriptional regulator</fullName>
    </submittedName>
</protein>
<reference evidence="6 7" key="1">
    <citation type="submission" date="2022-05" db="EMBL/GenBank/DDBJ databases">
        <title>Genome Resource of Streptomyces lavenduligriseus GA1-1, a Strain with Broad-Spectrum Antifungal Activity against Phytopathogenic Fungi.</title>
        <authorList>
            <person name="Qi D."/>
        </authorList>
    </citation>
    <scope>NUCLEOTIDE SEQUENCE [LARGE SCALE GENOMIC DNA]</scope>
    <source>
        <strain evidence="6 7">GA1-1</strain>
    </source>
</reference>
<dbReference type="PANTHER" id="PTHR30055:SF234">
    <property type="entry name" value="HTH-TYPE TRANSCRIPTIONAL REGULATOR BETI"/>
    <property type="match status" value="1"/>
</dbReference>
<evidence type="ECO:0000313" key="7">
    <source>
        <dbReference type="Proteomes" id="UP001202052"/>
    </source>
</evidence>
<dbReference type="RefSeq" id="WP_249492564.1">
    <property type="nucleotide sequence ID" value="NZ_JAMCCK010000050.1"/>
</dbReference>
<organism evidence="6 7">
    <name type="scientific">Streptomyces lavenduligriseus</name>
    <dbReference type="NCBI Taxonomy" id="67315"/>
    <lineage>
        <taxon>Bacteria</taxon>
        <taxon>Bacillati</taxon>
        <taxon>Actinomycetota</taxon>
        <taxon>Actinomycetes</taxon>
        <taxon>Kitasatosporales</taxon>
        <taxon>Streptomycetaceae</taxon>
        <taxon>Streptomyces</taxon>
    </lineage>
</organism>
<dbReference type="Pfam" id="PF00440">
    <property type="entry name" value="TetR_N"/>
    <property type="match status" value="1"/>
</dbReference>
<comment type="caution">
    <text evidence="6">The sequence shown here is derived from an EMBL/GenBank/DDBJ whole genome shotgun (WGS) entry which is preliminary data.</text>
</comment>